<keyword evidence="9" id="KW-0614">Plasmid</keyword>
<geneLocation type="plasmid" evidence="10">
    <name>unnamed39</name>
</geneLocation>
<keyword evidence="4 8" id="KW-0472">Membrane</keyword>
<evidence type="ECO:0000256" key="7">
    <source>
        <dbReference type="ARBA" id="ARBA00023288"/>
    </source>
</evidence>
<proteinExistence type="predicted"/>
<reference evidence="9 10" key="1">
    <citation type="journal article" date="2012" name="J. Bacteriol.">
        <title>Complete Genome Sequence of Borrelia crocidurae.</title>
        <authorList>
            <person name="Elbir H."/>
            <person name="Gimenez G."/>
            <person name="Robert C."/>
            <person name="Bergstrom S."/>
            <person name="Cutler S."/>
            <person name="Raoult D."/>
            <person name="Drancourt M."/>
        </authorList>
    </citation>
    <scope>NUCLEOTIDE SEQUENCE [LARGE SCALE GENOMIC DNA]</scope>
    <source>
        <strain evidence="9 10">Achema</strain>
        <plasmid evidence="10">unnamed39</plasmid>
    </source>
</reference>
<evidence type="ECO:0000313" key="9">
    <source>
        <dbReference type="EMBL" id="AFI32240.1"/>
    </source>
</evidence>
<dbReference type="HOGENOM" id="CLU_1764488_0_0_12"/>
<evidence type="ECO:0000256" key="1">
    <source>
        <dbReference type="ARBA" id="ARBA00003932"/>
    </source>
</evidence>
<comment type="function">
    <text evidence="1 8">The Vlp and Vsp proteins are antigenically distinct proteins, only one vlp or vsp gene is transcriptionally active at any one time. Switching between these genes is a mechanism of host immune response evasion.</text>
</comment>
<dbReference type="PATRIC" id="fig|1155096.3.peg.1464"/>
<dbReference type="GO" id="GO:0009279">
    <property type="term" value="C:cell outer membrane"/>
    <property type="evidence" value="ECO:0007669"/>
    <property type="project" value="UniProtKB-SubCell"/>
</dbReference>
<sequence>METKKSEIGAYFTKIETTMQLVKDKLDNVMAENSDYPKVKEVIEQFITGTLHKIVESAKEAANGIKDASGNLGDIEKAADASKGAEATSVRNLLKGIKTIVDVVLKPNEGDGLKDVTKSLDDDKKKI</sequence>
<name>I0FFI4_BORCA</name>
<dbReference type="AlphaFoldDB" id="I0FFI4"/>
<evidence type="ECO:0000313" key="10">
    <source>
        <dbReference type="Proteomes" id="UP000005212"/>
    </source>
</evidence>
<comment type="subcellular location">
    <subcellularLocation>
        <location evidence="2 8">Cell outer membrane</location>
        <topology evidence="2 8">Lipid-anchor</topology>
    </subcellularLocation>
</comment>
<keyword evidence="5 8" id="KW-0564">Palmitate</keyword>
<evidence type="ECO:0000256" key="8">
    <source>
        <dbReference type="RuleBase" id="RU363105"/>
    </source>
</evidence>
<dbReference type="SUPFAM" id="SSF74748">
    <property type="entry name" value="Variable surface antigen VlsE"/>
    <property type="match status" value="1"/>
</dbReference>
<gene>
    <name evidence="9" type="ordered locus">Q7M_1414</name>
</gene>
<accession>I0FFI4</accession>
<dbReference type="KEGG" id="bcw:Q7M_1414"/>
<dbReference type="EMBL" id="CP003465">
    <property type="protein sequence ID" value="AFI32240.1"/>
    <property type="molecule type" value="Genomic_DNA"/>
</dbReference>
<protein>
    <recommendedName>
        <fullName evidence="8">Variable large protein</fullName>
    </recommendedName>
</protein>
<keyword evidence="6 8" id="KW-0998">Cell outer membrane</keyword>
<dbReference type="InterPro" id="IPR000680">
    <property type="entry name" value="Borrelia_lipo"/>
</dbReference>
<evidence type="ECO:0000256" key="5">
    <source>
        <dbReference type="ARBA" id="ARBA00023139"/>
    </source>
</evidence>
<evidence type="ECO:0000256" key="2">
    <source>
        <dbReference type="ARBA" id="ARBA00004459"/>
    </source>
</evidence>
<organism evidence="9 10">
    <name type="scientific">Borrelia crocidurae (strain Achema)</name>
    <dbReference type="NCBI Taxonomy" id="1155096"/>
    <lineage>
        <taxon>Bacteria</taxon>
        <taxon>Pseudomonadati</taxon>
        <taxon>Spirochaetota</taxon>
        <taxon>Spirochaetia</taxon>
        <taxon>Spirochaetales</taxon>
        <taxon>Borreliaceae</taxon>
        <taxon>Borrelia</taxon>
    </lineage>
</organism>
<dbReference type="Pfam" id="PF00921">
    <property type="entry name" value="Lipoprotein_2"/>
    <property type="match status" value="1"/>
</dbReference>
<evidence type="ECO:0000256" key="3">
    <source>
        <dbReference type="ARBA" id="ARBA00022729"/>
    </source>
</evidence>
<keyword evidence="3" id="KW-0732">Signal</keyword>
<evidence type="ECO:0000256" key="4">
    <source>
        <dbReference type="ARBA" id="ARBA00023136"/>
    </source>
</evidence>
<evidence type="ECO:0000256" key="6">
    <source>
        <dbReference type="ARBA" id="ARBA00023237"/>
    </source>
</evidence>
<keyword evidence="7 8" id="KW-0449">Lipoprotein</keyword>
<dbReference type="Proteomes" id="UP000005212">
    <property type="component" value="Plasmid unnamed39"/>
</dbReference>
<reference evidence="10" key="2">
    <citation type="submission" date="2012-03" db="EMBL/GenBank/DDBJ databases">
        <title>Complete genome sequence of Borrelia crocidurae.</title>
        <authorList>
            <person name="Elbir H."/>
            <person name="Gimenez G."/>
            <person name="Robert C."/>
            <person name="Raoult D."/>
            <person name="Drancourt M."/>
        </authorList>
    </citation>
    <scope>NUCLEOTIDE SEQUENCE [LARGE SCALE GENOMIC DNA]</scope>
    <source>
        <strain evidence="10">Achema</strain>
        <plasmid evidence="10">unnamed39</plasmid>
    </source>
</reference>